<keyword evidence="8" id="KW-1185">Reference proteome</keyword>
<organism evidence="7 8">
    <name type="scientific">Hahella chejuensis (strain KCTC 2396)</name>
    <dbReference type="NCBI Taxonomy" id="349521"/>
    <lineage>
        <taxon>Bacteria</taxon>
        <taxon>Pseudomonadati</taxon>
        <taxon>Pseudomonadota</taxon>
        <taxon>Gammaproteobacteria</taxon>
        <taxon>Oceanospirillales</taxon>
        <taxon>Hahellaceae</taxon>
        <taxon>Hahella</taxon>
    </lineage>
</organism>
<dbReference type="PANTHER" id="PTHR32322">
    <property type="entry name" value="INNER MEMBRANE TRANSPORTER"/>
    <property type="match status" value="1"/>
</dbReference>
<dbReference type="Gene3D" id="1.10.3730.20">
    <property type="match status" value="1"/>
</dbReference>
<evidence type="ECO:0000256" key="5">
    <source>
        <dbReference type="ARBA" id="ARBA00023136"/>
    </source>
</evidence>
<evidence type="ECO:0000259" key="6">
    <source>
        <dbReference type="Pfam" id="PF00892"/>
    </source>
</evidence>
<dbReference type="InterPro" id="IPR037185">
    <property type="entry name" value="EmrE-like"/>
</dbReference>
<keyword evidence="5" id="KW-0472">Membrane</keyword>
<gene>
    <name evidence="7" type="ordered locus">HCH_06017</name>
</gene>
<evidence type="ECO:0000256" key="2">
    <source>
        <dbReference type="ARBA" id="ARBA00007362"/>
    </source>
</evidence>
<dbReference type="GO" id="GO:0016020">
    <property type="term" value="C:membrane"/>
    <property type="evidence" value="ECO:0007669"/>
    <property type="project" value="UniProtKB-SubCell"/>
</dbReference>
<dbReference type="HOGENOM" id="CLU_033863_10_0_6"/>
<proteinExistence type="inferred from homology"/>
<comment type="similarity">
    <text evidence="2">Belongs to the EamA transporter family.</text>
</comment>
<dbReference type="EMBL" id="CP000155">
    <property type="protein sequence ID" value="ABC32667.1"/>
    <property type="molecule type" value="Genomic_DNA"/>
</dbReference>
<dbReference type="KEGG" id="hch:HCH_06017"/>
<dbReference type="OrthoDB" id="9809509at2"/>
<evidence type="ECO:0000313" key="8">
    <source>
        <dbReference type="Proteomes" id="UP000000238"/>
    </source>
</evidence>
<dbReference type="InterPro" id="IPR050638">
    <property type="entry name" value="AA-Vitamin_Transporters"/>
</dbReference>
<feature type="domain" description="EamA" evidence="6">
    <location>
        <begin position="9"/>
        <end position="136"/>
    </location>
</feature>
<evidence type="ECO:0000256" key="1">
    <source>
        <dbReference type="ARBA" id="ARBA00004141"/>
    </source>
</evidence>
<keyword evidence="4" id="KW-1133">Transmembrane helix</keyword>
<evidence type="ECO:0000256" key="3">
    <source>
        <dbReference type="ARBA" id="ARBA00022692"/>
    </source>
</evidence>
<dbReference type="PANTHER" id="PTHR32322:SF2">
    <property type="entry name" value="EAMA DOMAIN-CONTAINING PROTEIN"/>
    <property type="match status" value="1"/>
</dbReference>
<dbReference type="SUPFAM" id="SSF103481">
    <property type="entry name" value="Multidrug resistance efflux transporter EmrE"/>
    <property type="match status" value="2"/>
</dbReference>
<comment type="subcellular location">
    <subcellularLocation>
        <location evidence="1">Membrane</location>
        <topology evidence="1">Multi-pass membrane protein</topology>
    </subcellularLocation>
</comment>
<dbReference type="Pfam" id="PF00892">
    <property type="entry name" value="EamA"/>
    <property type="match status" value="2"/>
</dbReference>
<dbReference type="eggNOG" id="COG0697">
    <property type="taxonomic scope" value="Bacteria"/>
</dbReference>
<dbReference type="RefSeq" id="WP_011399725.1">
    <property type="nucleotide sequence ID" value="NC_007645.1"/>
</dbReference>
<name>Q2S9K7_HAHCH</name>
<protein>
    <submittedName>
        <fullName evidence="7">Permease of the drug/metabolite transporter (DMT) superfamily</fullName>
    </submittedName>
</protein>
<feature type="domain" description="EamA" evidence="6">
    <location>
        <begin position="151"/>
        <end position="282"/>
    </location>
</feature>
<dbReference type="AlphaFoldDB" id="Q2S9K7"/>
<keyword evidence="3" id="KW-0812">Transmembrane</keyword>
<accession>Q2S9K7</accession>
<dbReference type="InterPro" id="IPR000620">
    <property type="entry name" value="EamA_dom"/>
</dbReference>
<evidence type="ECO:0000313" key="7">
    <source>
        <dbReference type="EMBL" id="ABC32667.1"/>
    </source>
</evidence>
<dbReference type="Proteomes" id="UP000000238">
    <property type="component" value="Chromosome"/>
</dbReference>
<sequence>MQATYIPYLFVLLWATGFVSAKWGLPYAEPFTFLSLRMLLVVPLFAFLAIAMKRPRLNAVQRRQQMITGVGTHGLYLGGVFYAIAAGMPAGIVALIVGVQPLLTALVSWPLGIGSPLRPLQWIGVLLGLAGLGVVVLQGGKLSGHITGEGLSASIIALLGISGSTLWQSVKGGKTDLIAGGLWQYIAALIMFLIAAFALETREVQWNPNFIGAWMWSVFVLSLAAVLLWLYMLKIGEATKVTQYLYLTPPTTAVMAYLLFDEPLTLQTGLGVALVVAGLYLARRGAMAGKPALSKA</sequence>
<reference evidence="7 8" key="1">
    <citation type="journal article" date="2005" name="Nucleic Acids Res.">
        <title>Genomic blueprint of Hahella chejuensis, a marine microbe producing an algicidal agent.</title>
        <authorList>
            <person name="Jeong H."/>
            <person name="Yim J.H."/>
            <person name="Lee C."/>
            <person name="Choi S.-H."/>
            <person name="Park Y.K."/>
            <person name="Yoon S.H."/>
            <person name="Hur C.-G."/>
            <person name="Kang H.-Y."/>
            <person name="Kim D."/>
            <person name="Lee H.H."/>
            <person name="Park K.H."/>
            <person name="Park S.-H."/>
            <person name="Park H.-S."/>
            <person name="Lee H.K."/>
            <person name="Oh T.K."/>
            <person name="Kim J.F."/>
        </authorList>
    </citation>
    <scope>NUCLEOTIDE SEQUENCE [LARGE SCALE GENOMIC DNA]</scope>
    <source>
        <strain evidence="7 8">KCTC 2396</strain>
    </source>
</reference>
<evidence type="ECO:0000256" key="4">
    <source>
        <dbReference type="ARBA" id="ARBA00022989"/>
    </source>
</evidence>
<dbReference type="STRING" id="349521.HCH_06017"/>